<dbReference type="Proteomes" id="UP001156102">
    <property type="component" value="Unassembled WGS sequence"/>
</dbReference>
<gene>
    <name evidence="1" type="ORF">NK662_09605</name>
</gene>
<organism evidence="1 2">
    <name type="scientific">Ectobacillus ponti</name>
    <dbReference type="NCBI Taxonomy" id="2961894"/>
    <lineage>
        <taxon>Bacteria</taxon>
        <taxon>Bacillati</taxon>
        <taxon>Bacillota</taxon>
        <taxon>Bacilli</taxon>
        <taxon>Bacillales</taxon>
        <taxon>Bacillaceae</taxon>
        <taxon>Ectobacillus</taxon>
    </lineage>
</organism>
<dbReference type="SUPFAM" id="SSF140415">
    <property type="entry name" value="YppE-like"/>
    <property type="match status" value="1"/>
</dbReference>
<dbReference type="InterPro" id="IPR014913">
    <property type="entry name" value="YppE-like"/>
</dbReference>
<dbReference type="EMBL" id="JANCLT010000004">
    <property type="protein sequence ID" value="MCP8968794.1"/>
    <property type="molecule type" value="Genomic_DNA"/>
</dbReference>
<dbReference type="AlphaFoldDB" id="A0AA41X8S6"/>
<dbReference type="InterPro" id="IPR023351">
    <property type="entry name" value="YppE-like_sf"/>
</dbReference>
<dbReference type="Pfam" id="PF08807">
    <property type="entry name" value="DUF1798"/>
    <property type="match status" value="1"/>
</dbReference>
<accession>A0AA41X8S6</accession>
<name>A0AA41X8S6_9BACI</name>
<evidence type="ECO:0000313" key="2">
    <source>
        <dbReference type="Proteomes" id="UP001156102"/>
    </source>
</evidence>
<evidence type="ECO:0000313" key="1">
    <source>
        <dbReference type="EMBL" id="MCP8968794.1"/>
    </source>
</evidence>
<proteinExistence type="predicted"/>
<dbReference type="Gene3D" id="1.20.120.440">
    <property type="entry name" value="YppE-like"/>
    <property type="match status" value="1"/>
</dbReference>
<comment type="caution">
    <text evidence="1">The sequence shown here is derived from an EMBL/GenBank/DDBJ whole genome shotgun (WGS) entry which is preliminary data.</text>
</comment>
<sequence>MEEKVEELTRQLLERNDEMLLIHETVREFSFYEDIKPFVEETDDLLARWQEAALTWMREHRPKYIHASQIRQTHENLQNNALACFGTQKERRFKQTHQAIRYTLAGLLDELAKHN</sequence>
<dbReference type="RefSeq" id="WP_254758709.1">
    <property type="nucleotide sequence ID" value="NZ_JANCLT010000004.1"/>
</dbReference>
<protein>
    <submittedName>
        <fullName evidence="1">YppE family protein</fullName>
    </submittedName>
</protein>
<keyword evidence="2" id="KW-1185">Reference proteome</keyword>
<reference evidence="1" key="1">
    <citation type="submission" date="2022-07" db="EMBL/GenBank/DDBJ databases">
        <authorList>
            <person name="Li W.-J."/>
            <person name="Deng Q.-Q."/>
        </authorList>
    </citation>
    <scope>NUCLEOTIDE SEQUENCE</scope>
    <source>
        <strain evidence="1">SYSU M60031</strain>
    </source>
</reference>